<protein>
    <recommendedName>
        <fullName evidence="16">Chondroadherin-like protein</fullName>
    </recommendedName>
    <alternativeName>
        <fullName evidence="17">Ran GTPase-activating protein 1</fullName>
    </alternativeName>
</protein>
<dbReference type="Gene3D" id="3.80.10.10">
    <property type="entry name" value="Ribonuclease Inhibitor"/>
    <property type="match status" value="4"/>
</dbReference>
<dbReference type="GO" id="GO:0006913">
    <property type="term" value="P:nucleocytoplasmic transport"/>
    <property type="evidence" value="ECO:0007669"/>
    <property type="project" value="TreeGrafter"/>
</dbReference>
<evidence type="ECO:0000256" key="18">
    <source>
        <dbReference type="SAM" id="MobiDB-lite"/>
    </source>
</evidence>
<evidence type="ECO:0000313" key="21">
    <source>
        <dbReference type="EMBL" id="KAF0032433.1"/>
    </source>
</evidence>
<evidence type="ECO:0000256" key="11">
    <source>
        <dbReference type="ARBA" id="ARBA00023242"/>
    </source>
</evidence>
<dbReference type="InterPro" id="IPR001611">
    <property type="entry name" value="Leu-rich_rpt"/>
</dbReference>
<accession>A0A6A4SE46</accession>
<dbReference type="FunFam" id="3.80.10.10:FF:000142">
    <property type="entry name" value="Ran GTPase activating protein 1"/>
    <property type="match status" value="1"/>
</dbReference>
<proteinExistence type="inferred from homology"/>
<dbReference type="PANTHER" id="PTHR24113:SF12">
    <property type="entry name" value="RAN GTPASE-ACTIVATING PROTEIN 1"/>
    <property type="match status" value="1"/>
</dbReference>
<gene>
    <name evidence="21" type="ORF">F2P81_014723</name>
</gene>
<evidence type="ECO:0000256" key="2">
    <source>
        <dbReference type="ARBA" id="ARBA00004498"/>
    </source>
</evidence>
<keyword evidence="11" id="KW-0539">Nucleus</keyword>
<dbReference type="Gene3D" id="1.25.40.200">
    <property type="entry name" value="Ran-GTPase activating protein 1, C-terminal domain"/>
    <property type="match status" value="1"/>
</dbReference>
<evidence type="ECO:0000256" key="3">
    <source>
        <dbReference type="ARBA" id="ARBA00022468"/>
    </source>
</evidence>
<evidence type="ECO:0000256" key="17">
    <source>
        <dbReference type="ARBA" id="ARBA00074239"/>
    </source>
</evidence>
<dbReference type="CDD" id="cd00116">
    <property type="entry name" value="LRR_RI"/>
    <property type="match status" value="1"/>
</dbReference>
<evidence type="ECO:0000256" key="4">
    <source>
        <dbReference type="ARBA" id="ARBA00022525"/>
    </source>
</evidence>
<dbReference type="InterPro" id="IPR027038">
    <property type="entry name" value="RanGap"/>
</dbReference>
<dbReference type="Pfam" id="PF13516">
    <property type="entry name" value="LRR_6"/>
    <property type="match status" value="3"/>
</dbReference>
<evidence type="ECO:0000256" key="1">
    <source>
        <dbReference type="ARBA" id="ARBA00004123"/>
    </source>
</evidence>
<evidence type="ECO:0000256" key="16">
    <source>
        <dbReference type="ARBA" id="ARBA00071892"/>
    </source>
</evidence>
<keyword evidence="3" id="KW-0343">GTPase activation</keyword>
<dbReference type="InterPro" id="IPR032675">
    <property type="entry name" value="LRR_dom_sf"/>
</dbReference>
<dbReference type="GO" id="GO:0005096">
    <property type="term" value="F:GTPase activator activity"/>
    <property type="evidence" value="ECO:0007669"/>
    <property type="project" value="UniProtKB-KW"/>
</dbReference>
<dbReference type="Proteomes" id="UP000438429">
    <property type="component" value="Unassembled WGS sequence"/>
</dbReference>
<dbReference type="GO" id="GO:0007165">
    <property type="term" value="P:signal transduction"/>
    <property type="evidence" value="ECO:0007669"/>
    <property type="project" value="InterPro"/>
</dbReference>
<dbReference type="FunFam" id="3.80.10.10:FF:000368">
    <property type="entry name" value="Chondroadherin like"/>
    <property type="match status" value="1"/>
</dbReference>
<evidence type="ECO:0000256" key="14">
    <source>
        <dbReference type="ARBA" id="ARBA00061422"/>
    </source>
</evidence>
<dbReference type="FunFam" id="3.80.10.10:FF:000311">
    <property type="entry name" value="Chondroadherin-like a"/>
    <property type="match status" value="1"/>
</dbReference>
<dbReference type="EMBL" id="VEVO01000013">
    <property type="protein sequence ID" value="KAF0032433.1"/>
    <property type="molecule type" value="Genomic_DNA"/>
</dbReference>
<dbReference type="SMART" id="SM00368">
    <property type="entry name" value="LRR_RI"/>
    <property type="match status" value="9"/>
</dbReference>
<feature type="region of interest" description="Disordered" evidence="18">
    <location>
        <begin position="1129"/>
        <end position="1167"/>
    </location>
</feature>
<keyword evidence="9" id="KW-1015">Disulfide bond</keyword>
<dbReference type="SMART" id="SM00364">
    <property type="entry name" value="LRR_BAC"/>
    <property type="match status" value="5"/>
</dbReference>
<dbReference type="Gene3D" id="3.30.40.10">
    <property type="entry name" value="Zinc/RING finger domain, C3HC4 (zinc finger)"/>
    <property type="match status" value="1"/>
</dbReference>
<keyword evidence="4" id="KW-0964">Secreted</keyword>
<comment type="similarity">
    <text evidence="14">Belongs to the small leucine-rich proteoglycan (SLRP) family. SLRP class IV subfamily.</text>
</comment>
<evidence type="ECO:0000259" key="19">
    <source>
        <dbReference type="SMART" id="SM00013"/>
    </source>
</evidence>
<feature type="domain" description="LRRNT" evidence="19">
    <location>
        <begin position="803"/>
        <end position="837"/>
    </location>
</feature>
<dbReference type="Pfam" id="PF07834">
    <property type="entry name" value="RanGAP1_C"/>
    <property type="match status" value="1"/>
</dbReference>
<dbReference type="GO" id="GO:0048471">
    <property type="term" value="C:perinuclear region of cytoplasm"/>
    <property type="evidence" value="ECO:0007669"/>
    <property type="project" value="TreeGrafter"/>
</dbReference>
<evidence type="ECO:0000256" key="12">
    <source>
        <dbReference type="ARBA" id="ARBA00053126"/>
    </source>
</evidence>
<organism evidence="21 22">
    <name type="scientific">Scophthalmus maximus</name>
    <name type="common">Turbot</name>
    <name type="synonym">Psetta maxima</name>
    <dbReference type="NCBI Taxonomy" id="52904"/>
    <lineage>
        <taxon>Eukaryota</taxon>
        <taxon>Metazoa</taxon>
        <taxon>Chordata</taxon>
        <taxon>Craniata</taxon>
        <taxon>Vertebrata</taxon>
        <taxon>Euteleostomi</taxon>
        <taxon>Actinopterygii</taxon>
        <taxon>Neopterygii</taxon>
        <taxon>Teleostei</taxon>
        <taxon>Neoteleostei</taxon>
        <taxon>Acanthomorphata</taxon>
        <taxon>Carangaria</taxon>
        <taxon>Pleuronectiformes</taxon>
        <taxon>Pleuronectoidei</taxon>
        <taxon>Scophthalmidae</taxon>
        <taxon>Scophthalmus</taxon>
    </lineage>
</organism>
<dbReference type="AlphaFoldDB" id="A0A6A4SE46"/>
<name>A0A6A4SE46_SCOMX</name>
<dbReference type="InterPro" id="IPR003591">
    <property type="entry name" value="Leu-rich_rpt_typical-subtyp"/>
</dbReference>
<evidence type="ECO:0000256" key="15">
    <source>
        <dbReference type="ARBA" id="ARBA00064652"/>
    </source>
</evidence>
<dbReference type="SMART" id="SM00369">
    <property type="entry name" value="LRR_TYP"/>
    <property type="match status" value="17"/>
</dbReference>
<feature type="domain" description="LRRCT" evidence="20">
    <location>
        <begin position="1084"/>
        <end position="1131"/>
    </location>
</feature>
<comment type="subcellular location">
    <subcellularLocation>
        <location evidence="1">Nucleus</location>
    </subcellularLocation>
    <subcellularLocation>
        <location evidence="2">Secreted</location>
        <location evidence="2">Extracellular space</location>
        <location evidence="2">Extracellular matrix</location>
    </subcellularLocation>
</comment>
<dbReference type="InterPro" id="IPR013083">
    <property type="entry name" value="Znf_RING/FYVE/PHD"/>
</dbReference>
<dbReference type="SUPFAM" id="SSF52047">
    <property type="entry name" value="RNI-like"/>
    <property type="match status" value="1"/>
</dbReference>
<keyword evidence="10" id="KW-0325">Glycoprotein</keyword>
<dbReference type="SUPFAM" id="SSF69099">
    <property type="entry name" value="Ran-GTPase activating protein 1 (RanGAP1), C-terminal domain"/>
    <property type="match status" value="1"/>
</dbReference>
<dbReference type="PROSITE" id="PS51450">
    <property type="entry name" value="LRR"/>
    <property type="match status" value="5"/>
</dbReference>
<dbReference type="GO" id="GO:0031267">
    <property type="term" value="F:small GTPase binding"/>
    <property type="evidence" value="ECO:0007669"/>
    <property type="project" value="TreeGrafter"/>
</dbReference>
<evidence type="ECO:0000256" key="13">
    <source>
        <dbReference type="ARBA" id="ARBA00060740"/>
    </source>
</evidence>
<dbReference type="SMART" id="SM00013">
    <property type="entry name" value="LRRNT"/>
    <property type="match status" value="2"/>
</dbReference>
<dbReference type="FunFam" id="3.80.10.10:FF:000059">
    <property type="entry name" value="Chondroadherin like"/>
    <property type="match status" value="1"/>
</dbReference>
<dbReference type="Pfam" id="PF13855">
    <property type="entry name" value="LRR_8"/>
    <property type="match status" value="5"/>
</dbReference>
<dbReference type="InterPro" id="IPR000483">
    <property type="entry name" value="Cys-rich_flank_reg_C"/>
</dbReference>
<evidence type="ECO:0000259" key="20">
    <source>
        <dbReference type="SMART" id="SM00082"/>
    </source>
</evidence>
<keyword evidence="5" id="KW-0272">Extracellular matrix</keyword>
<keyword evidence="8" id="KW-0677">Repeat</keyword>
<feature type="domain" description="LRRCT" evidence="20">
    <location>
        <begin position="724"/>
        <end position="772"/>
    </location>
</feature>
<dbReference type="InterPro" id="IPR000372">
    <property type="entry name" value="LRRNT"/>
</dbReference>
<evidence type="ECO:0000256" key="10">
    <source>
        <dbReference type="ARBA" id="ARBA00023180"/>
    </source>
</evidence>
<dbReference type="InterPro" id="IPR036720">
    <property type="entry name" value="RanGAP1_C_sf"/>
</dbReference>
<keyword evidence="7" id="KW-0732">Signal</keyword>
<dbReference type="SUPFAM" id="SSF52058">
    <property type="entry name" value="L domain-like"/>
    <property type="match status" value="2"/>
</dbReference>
<evidence type="ECO:0000256" key="6">
    <source>
        <dbReference type="ARBA" id="ARBA00022614"/>
    </source>
</evidence>
<comment type="subunit">
    <text evidence="15">Associates with collagen and binds to collagen fibrils.</text>
</comment>
<evidence type="ECO:0000256" key="8">
    <source>
        <dbReference type="ARBA" id="ARBA00022737"/>
    </source>
</evidence>
<comment type="caution">
    <text evidence="21">The sequence shown here is derived from an EMBL/GenBank/DDBJ whole genome shotgun (WGS) entry which is preliminary data.</text>
</comment>
<evidence type="ECO:0000256" key="5">
    <source>
        <dbReference type="ARBA" id="ARBA00022530"/>
    </source>
</evidence>
<dbReference type="SMART" id="SM00082">
    <property type="entry name" value="LRRCT"/>
    <property type="match status" value="2"/>
</dbReference>
<comment type="similarity">
    <text evidence="13">Belongs to the RNA1 family.</text>
</comment>
<evidence type="ECO:0000313" key="22">
    <source>
        <dbReference type="Proteomes" id="UP000438429"/>
    </source>
</evidence>
<keyword evidence="6" id="KW-0433">Leucine-rich repeat</keyword>
<dbReference type="Pfam" id="PF01463">
    <property type="entry name" value="LRRCT"/>
    <property type="match status" value="2"/>
</dbReference>
<sequence length="1261" mass="137664">MATDIVAQLADSLAKTGVEDGELSYKGQGRKLDDAQSVEEIVKEIQDFEGLQALRLEGNTVGVEAAKAIAKALETKSEFKRCYWSDMFTGRLRSEIPPSLNSLGDALMLAGARLTVLDLSDNAFGPDGVKGIENLLKSTACYTLQELRLNNCGMGIGGGKILAASLIQCHKKSSADGAPLSLKVFVAGRNRLENDGATALAQAFQLMGSLEEVHMPQNGINHPGVTALATAVQHNPQLRILNLNDNTFTERGAIAMAQGLKHLRSIQVINFGDCLVRPEGAIAIAESVSEGIPILKELNLSFCEITEEAALAVAHAVKDKLSTPVSAPRPPDVSSFLSFPSPDKLLKLGARRALLIEQQVDVTDAAKTAEAFLKIASVYKDENNDVKDAVLDSIDALLKKAFSTPSFQGYSFVSSLLVLLGLLKMDIFSAAVLMLISAQSLPAEAGKCPRLCSCDGAKLTVACVGKNLTVVPPTIDEITVKLDLRNNNLQVLARGAFVPTPYLTHLNLQRCNIIKVKEGAFRSLNRLVSLNLAHNKIDILYQESFDGLSSLKELHLDHNRVEEIQPGAFTQLGFLNMLALTHNQLVYIPNMAFQGLQNIKWLRLSHNSLNNLAPEAFAGLFTLSRLSLDHNELQFFPTQTMTRLSEVTRLDMSHNPMTYLGEESVSMAKLTHLYLDHMSLQDLSDQALSRAPLLKHLDLGHNQLRYLEPLSGPKELDSLNLTGNPVYCNCYLRPLKEWASVGGVKLLGACAAPPHLSDEPLQAVAPLDLRCRSRLEVLTDEFEGDNESTGSSAPTAEPKQNVKCPVNCDCDIDAQHATCEGRGHTKVPRGFPAKTQLLDLRSNHFHYLPASSFPGAGQVVSLHLELCKIREIESGAFRGMRNLLYLYLSDNDLTSLDPGAFAGTPELTYLHLEGNHLTQFPGPALAVLPNLFVLHLEQNAISKLEPAGLLSSVAPNLRELYLTNNSIAAISKGALDSAFLGTLHLDANELKEVPTHALSGVPNLEVLNLSHNSIRSVGPNAFKPASQSLKRLYMDQMGMEKLSRNALAGLGAGLRSLTVRGNQLEELPELNPLTGLEVVGLQDNPLLCDCALLPLRRWMENVSLQVIATCGQPPELRGQMVRDVPVFKSCPESSSPPHQKVVVDPRPPKYRPQITGSPVKPEHRKSRATCTSHRTSSLMMAAAMDVDTPSGTNSGASKKRFEVKKWNAVALWAWDIVVDNCAICRNHIMDLYMDTSCIIVKAFICFDMRHHHFFSDPYHNF</sequence>
<dbReference type="GO" id="GO:0005634">
    <property type="term" value="C:nucleus"/>
    <property type="evidence" value="ECO:0007669"/>
    <property type="project" value="UniProtKB-SubCell"/>
</dbReference>
<comment type="function">
    <text evidence="12">Potential negative modulator of chondrocyte differentiation. Inhibits collagen fibrillogenesis in vitro. May influence chondrocyte's differentiation by acting on its cellular collagenous microenvironment.</text>
</comment>
<evidence type="ECO:0000256" key="9">
    <source>
        <dbReference type="ARBA" id="ARBA00023157"/>
    </source>
</evidence>
<evidence type="ECO:0000256" key="7">
    <source>
        <dbReference type="ARBA" id="ARBA00022729"/>
    </source>
</evidence>
<dbReference type="InterPro" id="IPR009109">
    <property type="entry name" value="Ran_GTPase_activating_1_C"/>
</dbReference>
<reference evidence="21 22" key="1">
    <citation type="submission" date="2019-06" db="EMBL/GenBank/DDBJ databases">
        <title>Draft genomes of female and male turbot (Scophthalmus maximus).</title>
        <authorList>
            <person name="Xu H."/>
            <person name="Xu X.-W."/>
            <person name="Shao C."/>
            <person name="Chen S."/>
        </authorList>
    </citation>
    <scope>NUCLEOTIDE SEQUENCE [LARGE SCALE GENOMIC DNA]</scope>
    <source>
        <strain evidence="21">Ysfricsl-2016a</strain>
        <tissue evidence="21">Blood</tissue>
    </source>
</reference>
<dbReference type="PANTHER" id="PTHR24113">
    <property type="entry name" value="RAN GTPASE-ACTIVATING PROTEIN 1"/>
    <property type="match status" value="1"/>
</dbReference>
<feature type="domain" description="LRRNT" evidence="19">
    <location>
        <begin position="447"/>
        <end position="481"/>
    </location>
</feature>
<dbReference type="GO" id="GO:0005829">
    <property type="term" value="C:cytosol"/>
    <property type="evidence" value="ECO:0007669"/>
    <property type="project" value="TreeGrafter"/>
</dbReference>
<dbReference type="SUPFAM" id="SSF57850">
    <property type="entry name" value="RING/U-box"/>
    <property type="match status" value="1"/>
</dbReference>